<evidence type="ECO:0000313" key="2">
    <source>
        <dbReference type="EMBL" id="CAD9466393.1"/>
    </source>
</evidence>
<name>A0A7S2GPW4_9STRA</name>
<keyword evidence="1" id="KW-0732">Signal</keyword>
<reference evidence="2" key="1">
    <citation type="submission" date="2021-01" db="EMBL/GenBank/DDBJ databases">
        <authorList>
            <person name="Corre E."/>
            <person name="Pelletier E."/>
            <person name="Niang G."/>
            <person name="Scheremetjew M."/>
            <person name="Finn R."/>
            <person name="Kale V."/>
            <person name="Holt S."/>
            <person name="Cochrane G."/>
            <person name="Meng A."/>
            <person name="Brown T."/>
            <person name="Cohen L."/>
        </authorList>
    </citation>
    <scope>NUCLEOTIDE SEQUENCE</scope>
    <source>
        <strain evidence="2">CCMP826</strain>
    </source>
</reference>
<proteinExistence type="predicted"/>
<feature type="chain" id="PRO_5031226146" evidence="1">
    <location>
        <begin position="23"/>
        <end position="176"/>
    </location>
</feature>
<sequence>MQSSVRVLLLVIASFSAHSSSGFTSPNTSLSLQQKKCHQQNQHLTLAAAHDDDNNSSIDTTRRSAVSFALSSLFLTTLTTTPMSSKANAAADCMTDCIKSCKKIAPKDPEYCLGNCKDYCDQPDRTDGLSGSKSSDNGEMGILGTYTVVKGEDKPPAFNLPGLDFNTEKGKKLIGY</sequence>
<organism evidence="2">
    <name type="scientific">Helicotheca tamesis</name>
    <dbReference type="NCBI Taxonomy" id="374047"/>
    <lineage>
        <taxon>Eukaryota</taxon>
        <taxon>Sar</taxon>
        <taxon>Stramenopiles</taxon>
        <taxon>Ochrophyta</taxon>
        <taxon>Bacillariophyta</taxon>
        <taxon>Mediophyceae</taxon>
        <taxon>Lithodesmiophycidae</taxon>
        <taxon>Lithodesmiales</taxon>
        <taxon>Lithodesmiaceae</taxon>
        <taxon>Helicotheca</taxon>
    </lineage>
</organism>
<gene>
    <name evidence="2" type="ORF">HTAM1171_LOCUS339</name>
</gene>
<feature type="signal peptide" evidence="1">
    <location>
        <begin position="1"/>
        <end position="22"/>
    </location>
</feature>
<evidence type="ECO:0000256" key="1">
    <source>
        <dbReference type="SAM" id="SignalP"/>
    </source>
</evidence>
<dbReference type="AlphaFoldDB" id="A0A7S2GPW4"/>
<accession>A0A7S2GPW4</accession>
<dbReference type="EMBL" id="HBGV01000503">
    <property type="protein sequence ID" value="CAD9466393.1"/>
    <property type="molecule type" value="Transcribed_RNA"/>
</dbReference>
<protein>
    <submittedName>
        <fullName evidence="2">Uncharacterized protein</fullName>
    </submittedName>
</protein>